<keyword evidence="6" id="KW-0547">Nucleotide-binding</keyword>
<dbReference type="Gene3D" id="1.10.238.10">
    <property type="entry name" value="EF-hand"/>
    <property type="match status" value="1"/>
</dbReference>
<dbReference type="SUPFAM" id="SSF56112">
    <property type="entry name" value="Protein kinase-like (PK-like)"/>
    <property type="match status" value="1"/>
</dbReference>
<evidence type="ECO:0000256" key="2">
    <source>
        <dbReference type="ARBA" id="ARBA00005253"/>
    </source>
</evidence>
<evidence type="ECO:0000256" key="6">
    <source>
        <dbReference type="ARBA" id="ARBA00022741"/>
    </source>
</evidence>
<dbReference type="GO" id="GO:0005524">
    <property type="term" value="F:ATP binding"/>
    <property type="evidence" value="ECO:0007669"/>
    <property type="project" value="UniProtKB-KW"/>
</dbReference>
<keyword evidence="7 12" id="KW-0418">Kinase</keyword>
<dbReference type="OrthoDB" id="444806at2759"/>
<dbReference type="GeneID" id="94433794"/>
<reference evidence="12 13" key="1">
    <citation type="journal article" date="2017" name="Int. J. Parasitol.">
        <title>The genome of the protozoan parasite Cystoisospora suis and a reverse vaccinology approach to identify vaccine candidates.</title>
        <authorList>
            <person name="Palmieri N."/>
            <person name="Shrestha A."/>
            <person name="Ruttkowski B."/>
            <person name="Beck T."/>
            <person name="Vogl C."/>
            <person name="Tomley F."/>
            <person name="Blake D.P."/>
            <person name="Joachim A."/>
        </authorList>
    </citation>
    <scope>NUCLEOTIDE SEQUENCE [LARGE SCALE GENOMIC DNA]</scope>
    <source>
        <strain evidence="12 13">Wien I</strain>
    </source>
</reference>
<feature type="domain" description="Protein kinase" evidence="10">
    <location>
        <begin position="1"/>
        <end position="193"/>
    </location>
</feature>
<dbReference type="EMBL" id="MIGC01007557">
    <property type="protein sequence ID" value="PHJ15709.1"/>
    <property type="molecule type" value="Genomic_DNA"/>
</dbReference>
<dbReference type="Gene3D" id="1.10.510.10">
    <property type="entry name" value="Transferase(Phosphotransferase) domain 1"/>
    <property type="match status" value="1"/>
</dbReference>
<dbReference type="GO" id="GO:0005509">
    <property type="term" value="F:calcium ion binding"/>
    <property type="evidence" value="ECO:0007669"/>
    <property type="project" value="InterPro"/>
</dbReference>
<dbReference type="InterPro" id="IPR050205">
    <property type="entry name" value="CDPK_Ser/Thr_kinases"/>
</dbReference>
<dbReference type="PROSITE" id="PS50222">
    <property type="entry name" value="EF_HAND_2"/>
    <property type="match status" value="2"/>
</dbReference>
<dbReference type="AlphaFoldDB" id="A0A2C6KF08"/>
<evidence type="ECO:0000256" key="1">
    <source>
        <dbReference type="ARBA" id="ARBA00001946"/>
    </source>
</evidence>
<evidence type="ECO:0000256" key="5">
    <source>
        <dbReference type="ARBA" id="ARBA00022737"/>
    </source>
</evidence>
<keyword evidence="8" id="KW-0067">ATP-binding</keyword>
<dbReference type="Pfam" id="PF00069">
    <property type="entry name" value="Pkinase"/>
    <property type="match status" value="1"/>
</dbReference>
<evidence type="ECO:0000256" key="4">
    <source>
        <dbReference type="ARBA" id="ARBA00022679"/>
    </source>
</evidence>
<comment type="caution">
    <text evidence="12">The sequence shown here is derived from an EMBL/GenBank/DDBJ whole genome shotgun (WGS) entry which is preliminary data.</text>
</comment>
<evidence type="ECO:0000259" key="10">
    <source>
        <dbReference type="PROSITE" id="PS50011"/>
    </source>
</evidence>
<evidence type="ECO:0000313" key="13">
    <source>
        <dbReference type="Proteomes" id="UP000221165"/>
    </source>
</evidence>
<evidence type="ECO:0000256" key="7">
    <source>
        <dbReference type="ARBA" id="ARBA00022777"/>
    </source>
</evidence>
<dbReference type="InterPro" id="IPR008271">
    <property type="entry name" value="Ser/Thr_kinase_AS"/>
</dbReference>
<name>A0A2C6KF08_9APIC</name>
<dbReference type="InterPro" id="IPR011009">
    <property type="entry name" value="Kinase-like_dom_sf"/>
</dbReference>
<dbReference type="PROSITE" id="PS50011">
    <property type="entry name" value="PROTEIN_KINASE_DOM"/>
    <property type="match status" value="1"/>
</dbReference>
<feature type="non-terminal residue" evidence="12">
    <location>
        <position position="344"/>
    </location>
</feature>
<dbReference type="Proteomes" id="UP000221165">
    <property type="component" value="Unassembled WGS sequence"/>
</dbReference>
<dbReference type="SUPFAM" id="SSF47473">
    <property type="entry name" value="EF-hand"/>
    <property type="match status" value="1"/>
</dbReference>
<evidence type="ECO:0000259" key="11">
    <source>
        <dbReference type="PROSITE" id="PS50222"/>
    </source>
</evidence>
<evidence type="ECO:0000256" key="8">
    <source>
        <dbReference type="ARBA" id="ARBA00022840"/>
    </source>
</evidence>
<dbReference type="InterPro" id="IPR011992">
    <property type="entry name" value="EF-hand-dom_pair"/>
</dbReference>
<sequence>MRQILSACAYCHERGVVHRDLKPENILFVDTTSDSPLKVIDFGLSDTMQRVRDSAREVKEKRGGVGGAMARLLPAINGKHIIPWYVRRVRMQRAGTPHYMSPEMIRGDYDEKCDLFSVGIIMYQLLSGIHPFYVPGLDNEATVKNKILNLDPSLTGDEWQCVSSQAKDLVKKLINKNPKKRLSAQQALEHPWFQVMQSRRAQPSQLTQSVFEGLRNWQKQNRLKQAVLQLLAKELNETDILELRRKFEALDQKGDGTITIDELKQSMHSAGFRVIESELAAIVDSIDVQQQGFIGYNEFISALLLRRMTLQEEQLREVFNKFDIKKEGRITMETLRAALKGSRY</sequence>
<dbReference type="FunFam" id="1.10.238.10:FF:000178">
    <property type="entry name" value="Calmodulin-2 A"/>
    <property type="match status" value="1"/>
</dbReference>
<proteinExistence type="inferred from homology"/>
<dbReference type="Pfam" id="PF13499">
    <property type="entry name" value="EF-hand_7"/>
    <property type="match status" value="1"/>
</dbReference>
<organism evidence="12 13">
    <name type="scientific">Cystoisospora suis</name>
    <dbReference type="NCBI Taxonomy" id="483139"/>
    <lineage>
        <taxon>Eukaryota</taxon>
        <taxon>Sar</taxon>
        <taxon>Alveolata</taxon>
        <taxon>Apicomplexa</taxon>
        <taxon>Conoidasida</taxon>
        <taxon>Coccidia</taxon>
        <taxon>Eucoccidiorida</taxon>
        <taxon>Eimeriorina</taxon>
        <taxon>Sarcocystidae</taxon>
        <taxon>Cystoisospora</taxon>
    </lineage>
</organism>
<gene>
    <name evidence="12" type="ORF">CSUI_010480</name>
</gene>
<dbReference type="PROSITE" id="PS00108">
    <property type="entry name" value="PROTEIN_KINASE_ST"/>
    <property type="match status" value="1"/>
</dbReference>
<accession>A0A2C6KF08</accession>
<dbReference type="VEuPathDB" id="ToxoDB:CSUI_010480"/>
<keyword evidence="5" id="KW-0677">Repeat</keyword>
<dbReference type="GO" id="GO:0043226">
    <property type="term" value="C:organelle"/>
    <property type="evidence" value="ECO:0007669"/>
    <property type="project" value="UniProtKB-ARBA"/>
</dbReference>
<protein>
    <submittedName>
        <fullName evidence="12">Calcium-dependent protein kinase cdpk9</fullName>
    </submittedName>
</protein>
<keyword evidence="13" id="KW-1185">Reference proteome</keyword>
<dbReference type="InterPro" id="IPR000719">
    <property type="entry name" value="Prot_kinase_dom"/>
</dbReference>
<feature type="domain" description="EF-hand" evidence="11">
    <location>
        <begin position="310"/>
        <end position="344"/>
    </location>
</feature>
<evidence type="ECO:0000256" key="3">
    <source>
        <dbReference type="ARBA" id="ARBA00022527"/>
    </source>
</evidence>
<comment type="cofactor">
    <cofactor evidence="1">
        <name>Mg(2+)</name>
        <dbReference type="ChEBI" id="CHEBI:18420"/>
    </cofactor>
</comment>
<comment type="similarity">
    <text evidence="2">Belongs to the centrin family.</text>
</comment>
<feature type="domain" description="EF-hand" evidence="11">
    <location>
        <begin position="238"/>
        <end position="273"/>
    </location>
</feature>
<dbReference type="SMART" id="SM00220">
    <property type="entry name" value="S_TKc"/>
    <property type="match status" value="1"/>
</dbReference>
<comment type="similarity">
    <text evidence="9">Belongs to the protein kinase superfamily. Ser/Thr protein kinase family. CDPK subfamily.</text>
</comment>
<evidence type="ECO:0000313" key="12">
    <source>
        <dbReference type="EMBL" id="PHJ15709.1"/>
    </source>
</evidence>
<dbReference type="InterPro" id="IPR002048">
    <property type="entry name" value="EF_hand_dom"/>
</dbReference>
<keyword evidence="3" id="KW-0723">Serine/threonine-protein kinase</keyword>
<dbReference type="SMART" id="SM00054">
    <property type="entry name" value="EFh"/>
    <property type="match status" value="3"/>
</dbReference>
<dbReference type="RefSeq" id="XP_067917441.1">
    <property type="nucleotide sequence ID" value="XM_068070583.1"/>
</dbReference>
<dbReference type="PANTHER" id="PTHR24349">
    <property type="entry name" value="SERINE/THREONINE-PROTEIN KINASE"/>
    <property type="match status" value="1"/>
</dbReference>
<keyword evidence="4" id="KW-0808">Transferase</keyword>
<evidence type="ECO:0000256" key="9">
    <source>
        <dbReference type="ARBA" id="ARBA00024334"/>
    </source>
</evidence>
<dbReference type="GO" id="GO:0004674">
    <property type="term" value="F:protein serine/threonine kinase activity"/>
    <property type="evidence" value="ECO:0007669"/>
    <property type="project" value="UniProtKB-KW"/>
</dbReference>